<dbReference type="Pfam" id="PF07690">
    <property type="entry name" value="MFS_1"/>
    <property type="match status" value="2"/>
</dbReference>
<reference evidence="9" key="1">
    <citation type="submission" date="2022-09" db="EMBL/GenBank/DDBJ databases">
        <title>Intensive care unit water sources are persistently colonized with multi-drug resistant bacteria and are the site of extensive horizontal gene transfer of antibiotic resistance genes.</title>
        <authorList>
            <person name="Diorio-Toth L."/>
        </authorList>
    </citation>
    <scope>NUCLEOTIDE SEQUENCE</scope>
    <source>
        <strain evidence="9">GD03832</strain>
    </source>
</reference>
<evidence type="ECO:0000256" key="3">
    <source>
        <dbReference type="ARBA" id="ARBA00022475"/>
    </source>
</evidence>
<evidence type="ECO:0000313" key="10">
    <source>
        <dbReference type="Proteomes" id="UP001161065"/>
    </source>
</evidence>
<proteinExistence type="predicted"/>
<feature type="transmembrane region" description="Helical" evidence="7">
    <location>
        <begin position="416"/>
        <end position="440"/>
    </location>
</feature>
<dbReference type="PRINTS" id="PR01036">
    <property type="entry name" value="TCRTETB"/>
</dbReference>
<dbReference type="InterPro" id="IPR020846">
    <property type="entry name" value="MFS_dom"/>
</dbReference>
<protein>
    <submittedName>
        <fullName evidence="9">Multidrug transporter subunit MdtD</fullName>
    </submittedName>
</protein>
<feature type="transmembrane region" description="Helical" evidence="7">
    <location>
        <begin position="247"/>
        <end position="267"/>
    </location>
</feature>
<name>A0AA42Q2D5_9BURK</name>
<feature type="transmembrane region" description="Helical" evidence="7">
    <location>
        <begin position="223"/>
        <end position="241"/>
    </location>
</feature>
<comment type="subcellular location">
    <subcellularLocation>
        <location evidence="1">Cell membrane</location>
        <topology evidence="1">Multi-pass membrane protein</topology>
    </subcellularLocation>
</comment>
<dbReference type="NCBIfam" id="TIGR00711">
    <property type="entry name" value="efflux_EmrB"/>
    <property type="match status" value="1"/>
</dbReference>
<dbReference type="GO" id="GO:0005886">
    <property type="term" value="C:plasma membrane"/>
    <property type="evidence" value="ECO:0007669"/>
    <property type="project" value="UniProtKB-SubCell"/>
</dbReference>
<feature type="transmembrane region" description="Helical" evidence="7">
    <location>
        <begin position="157"/>
        <end position="179"/>
    </location>
</feature>
<dbReference type="InterPro" id="IPR004638">
    <property type="entry name" value="EmrB-like"/>
</dbReference>
<dbReference type="PANTHER" id="PTHR42718">
    <property type="entry name" value="MAJOR FACILITATOR SUPERFAMILY MULTIDRUG TRANSPORTER MFSC"/>
    <property type="match status" value="1"/>
</dbReference>
<evidence type="ECO:0000256" key="6">
    <source>
        <dbReference type="ARBA" id="ARBA00023136"/>
    </source>
</evidence>
<feature type="transmembrane region" description="Helical" evidence="7">
    <location>
        <begin position="452"/>
        <end position="472"/>
    </location>
</feature>
<dbReference type="GO" id="GO:0022857">
    <property type="term" value="F:transmembrane transporter activity"/>
    <property type="evidence" value="ECO:0007669"/>
    <property type="project" value="InterPro"/>
</dbReference>
<evidence type="ECO:0000256" key="7">
    <source>
        <dbReference type="SAM" id="Phobius"/>
    </source>
</evidence>
<keyword evidence="2" id="KW-0813">Transport</keyword>
<feature type="transmembrane region" description="Helical" evidence="7">
    <location>
        <begin position="124"/>
        <end position="145"/>
    </location>
</feature>
<gene>
    <name evidence="9" type="primary">mdtD</name>
    <name evidence="9" type="ORF">N5D63_13055</name>
</gene>
<evidence type="ECO:0000313" key="9">
    <source>
        <dbReference type="EMBL" id="MDH1335066.1"/>
    </source>
</evidence>
<keyword evidence="3" id="KW-1003">Cell membrane</keyword>
<feature type="transmembrane region" description="Helical" evidence="7">
    <location>
        <begin position="185"/>
        <end position="202"/>
    </location>
</feature>
<dbReference type="PROSITE" id="PS50850">
    <property type="entry name" value="MFS"/>
    <property type="match status" value="1"/>
</dbReference>
<organism evidence="9 10">
    <name type="scientific">Comamonas thiooxydans</name>
    <dbReference type="NCBI Taxonomy" id="363952"/>
    <lineage>
        <taxon>Bacteria</taxon>
        <taxon>Pseudomonadati</taxon>
        <taxon>Pseudomonadota</taxon>
        <taxon>Betaproteobacteria</taxon>
        <taxon>Burkholderiales</taxon>
        <taxon>Comamonadaceae</taxon>
        <taxon>Comamonas</taxon>
    </lineage>
</organism>
<feature type="domain" description="Major facilitator superfamily (MFS) profile" evidence="8">
    <location>
        <begin position="33"/>
        <end position="480"/>
    </location>
</feature>
<evidence type="ECO:0000256" key="1">
    <source>
        <dbReference type="ARBA" id="ARBA00004651"/>
    </source>
</evidence>
<dbReference type="SUPFAM" id="SSF103473">
    <property type="entry name" value="MFS general substrate transporter"/>
    <property type="match status" value="1"/>
</dbReference>
<dbReference type="EMBL" id="JAOCEK010000009">
    <property type="protein sequence ID" value="MDH1335066.1"/>
    <property type="molecule type" value="Genomic_DNA"/>
</dbReference>
<evidence type="ECO:0000256" key="4">
    <source>
        <dbReference type="ARBA" id="ARBA00022692"/>
    </source>
</evidence>
<keyword evidence="5 7" id="KW-1133">Transmembrane helix</keyword>
<accession>A0AA42Q2D5</accession>
<dbReference type="InterPro" id="IPR036259">
    <property type="entry name" value="MFS_trans_sf"/>
</dbReference>
<dbReference type="InterPro" id="IPR011701">
    <property type="entry name" value="MFS"/>
</dbReference>
<feature type="transmembrane region" description="Helical" evidence="7">
    <location>
        <begin position="33"/>
        <end position="53"/>
    </location>
</feature>
<keyword evidence="4 7" id="KW-0812">Transmembrane</keyword>
<evidence type="ECO:0000256" key="2">
    <source>
        <dbReference type="ARBA" id="ARBA00022448"/>
    </source>
</evidence>
<dbReference type="RefSeq" id="WP_279087502.1">
    <property type="nucleotide sequence ID" value="NZ_JAOCAU010000007.1"/>
</dbReference>
<evidence type="ECO:0000259" key="8">
    <source>
        <dbReference type="PROSITE" id="PS50850"/>
    </source>
</evidence>
<dbReference type="Proteomes" id="UP001161065">
    <property type="component" value="Unassembled WGS sequence"/>
</dbReference>
<comment type="caution">
    <text evidence="9">The sequence shown here is derived from an EMBL/GenBank/DDBJ whole genome shotgun (WGS) entry which is preliminary data.</text>
</comment>
<sequence>MSAAFLLPCRLVPELPMGEMPAAHHSAPHKERLLWLVAIGFFMQSLDATILNTALPAMATELGESPMKMQSVIVAYALTTAMLIPATGWVADRFGTRRVYGWAIGLFVLGSVLCALSPSLPFLIAARVVQGVGGAMMLPVGRLAVLRTYPRGEFIRAMSFIAIPGQVGPLLGPTLGGWMVEYASWHWIFWINVPVGLIGLWATWRWFPRSAPVAVHRFDGKGYAMLAFGMVAISIALDGLSGMGLGMALVVVLMVFGLASLASYWMHALRVDEPLFAPGLFKVRSLRVGLLGNLFTRFGSGAAPFLIPLMLQVGLKMSPMNAGLMMLATVTGSMLVKRIAVRTVQRYGYKRVLQVNSVMLAVMLASFGLVVPGTPVWLLLVQLFIFGGFNSMQFSAMNSVTLKDMEGESASSGNSLLSMVQMLAMSMGVALAGALLTGFSDMWPAHSDERMQAIRATFVTVALMTLAATLVFSQLDADEPVRPAPDGGDA</sequence>
<feature type="transmembrane region" description="Helical" evidence="7">
    <location>
        <begin position="288"/>
        <end position="310"/>
    </location>
</feature>
<dbReference type="Gene3D" id="1.20.1250.20">
    <property type="entry name" value="MFS general substrate transporter like domains"/>
    <property type="match status" value="1"/>
</dbReference>
<dbReference type="NCBIfam" id="NF007799">
    <property type="entry name" value="PRK10504.1"/>
    <property type="match status" value="1"/>
</dbReference>
<feature type="transmembrane region" description="Helical" evidence="7">
    <location>
        <begin position="99"/>
        <end position="118"/>
    </location>
</feature>
<evidence type="ECO:0000256" key="5">
    <source>
        <dbReference type="ARBA" id="ARBA00022989"/>
    </source>
</evidence>
<feature type="transmembrane region" description="Helical" evidence="7">
    <location>
        <begin position="73"/>
        <end position="92"/>
    </location>
</feature>
<dbReference type="CDD" id="cd17503">
    <property type="entry name" value="MFS_LmrB_MDR_like"/>
    <property type="match status" value="1"/>
</dbReference>
<dbReference type="PANTHER" id="PTHR42718:SF46">
    <property type="entry name" value="BLR6921 PROTEIN"/>
    <property type="match status" value="1"/>
</dbReference>
<keyword evidence="6 7" id="KW-0472">Membrane</keyword>
<feature type="transmembrane region" description="Helical" evidence="7">
    <location>
        <begin position="322"/>
        <end position="340"/>
    </location>
</feature>
<dbReference type="AlphaFoldDB" id="A0AA42Q2D5"/>